<proteinExistence type="predicted"/>
<accession>A0A8H3C9F1</accession>
<dbReference type="GO" id="GO:0046486">
    <property type="term" value="P:glycerolipid metabolic process"/>
    <property type="evidence" value="ECO:0007669"/>
    <property type="project" value="UniProtKB-ARBA"/>
</dbReference>
<organism evidence="4 5">
    <name type="scientific">Rhizoctonia solani</name>
    <dbReference type="NCBI Taxonomy" id="456999"/>
    <lineage>
        <taxon>Eukaryota</taxon>
        <taxon>Fungi</taxon>
        <taxon>Dikarya</taxon>
        <taxon>Basidiomycota</taxon>
        <taxon>Agaricomycotina</taxon>
        <taxon>Agaricomycetes</taxon>
        <taxon>Cantharellales</taxon>
        <taxon>Ceratobasidiaceae</taxon>
        <taxon>Rhizoctonia</taxon>
    </lineage>
</organism>
<dbReference type="Pfam" id="PF01734">
    <property type="entry name" value="Patatin"/>
    <property type="match status" value="1"/>
</dbReference>
<reference evidence="4" key="1">
    <citation type="submission" date="2021-01" db="EMBL/GenBank/DDBJ databases">
        <authorList>
            <person name="Kaushik A."/>
        </authorList>
    </citation>
    <scope>NUCLEOTIDE SEQUENCE</scope>
    <source>
        <strain evidence="4">AG3-T5</strain>
    </source>
</reference>
<dbReference type="Pfam" id="PF13374">
    <property type="entry name" value="TPR_10"/>
    <property type="match status" value="2"/>
</dbReference>
<evidence type="ECO:0000256" key="2">
    <source>
        <dbReference type="PROSITE-ProRule" id="PRU01161"/>
    </source>
</evidence>
<feature type="short sequence motif" description="GXGXXG" evidence="2">
    <location>
        <begin position="5"/>
        <end position="10"/>
    </location>
</feature>
<evidence type="ECO:0000313" key="5">
    <source>
        <dbReference type="Proteomes" id="UP000663841"/>
    </source>
</evidence>
<evidence type="ECO:0000259" key="3">
    <source>
        <dbReference type="PROSITE" id="PS51635"/>
    </source>
</evidence>
<dbReference type="AlphaFoldDB" id="A0A8H3C9F1"/>
<dbReference type="SUPFAM" id="SSF52540">
    <property type="entry name" value="P-loop containing nucleoside triphosphate hydrolases"/>
    <property type="match status" value="1"/>
</dbReference>
<dbReference type="EMBL" id="CAJMWW010000630">
    <property type="protein sequence ID" value="CAE6475988.1"/>
    <property type="molecule type" value="Genomic_DNA"/>
</dbReference>
<dbReference type="InterPro" id="IPR002182">
    <property type="entry name" value="NB-ARC"/>
</dbReference>
<dbReference type="InterPro" id="IPR019734">
    <property type="entry name" value="TPR_rpt"/>
</dbReference>
<dbReference type="Gene3D" id="3.40.1090.10">
    <property type="entry name" value="Cytosolic phospholipase A2 catalytic domain"/>
    <property type="match status" value="1"/>
</dbReference>
<dbReference type="PANTHER" id="PTHR46082:SF11">
    <property type="entry name" value="AAA+ ATPASE DOMAIN-CONTAINING PROTEIN-RELATED"/>
    <property type="match status" value="1"/>
</dbReference>
<dbReference type="InterPro" id="IPR027417">
    <property type="entry name" value="P-loop_NTPase"/>
</dbReference>
<dbReference type="InterPro" id="IPR011990">
    <property type="entry name" value="TPR-like_helical_dom_sf"/>
</dbReference>
<dbReference type="InterPro" id="IPR016035">
    <property type="entry name" value="Acyl_Trfase/lysoPLipase"/>
</dbReference>
<protein>
    <recommendedName>
        <fullName evidence="3">PNPLA domain-containing protein</fullName>
    </recommendedName>
</protein>
<dbReference type="Pfam" id="PF00931">
    <property type="entry name" value="NB-ARC"/>
    <property type="match status" value="1"/>
</dbReference>
<keyword evidence="1" id="KW-0443">Lipid metabolism</keyword>
<dbReference type="PANTHER" id="PTHR46082">
    <property type="entry name" value="ATP/GTP-BINDING PROTEIN-RELATED"/>
    <property type="match status" value="1"/>
</dbReference>
<dbReference type="Gene3D" id="3.40.50.300">
    <property type="entry name" value="P-loop containing nucleotide triphosphate hydrolases"/>
    <property type="match status" value="1"/>
</dbReference>
<dbReference type="PROSITE" id="PS51635">
    <property type="entry name" value="PNPLA"/>
    <property type="match status" value="1"/>
</dbReference>
<dbReference type="SMART" id="SM00028">
    <property type="entry name" value="TPR"/>
    <property type="match status" value="6"/>
</dbReference>
<dbReference type="InterPro" id="IPR053137">
    <property type="entry name" value="NLR-like"/>
</dbReference>
<dbReference type="PRINTS" id="PR00381">
    <property type="entry name" value="KINESINLIGHT"/>
</dbReference>
<evidence type="ECO:0000313" key="4">
    <source>
        <dbReference type="EMBL" id="CAE6475988.1"/>
    </source>
</evidence>
<dbReference type="Pfam" id="PF13424">
    <property type="entry name" value="TPR_12"/>
    <property type="match status" value="3"/>
</dbReference>
<evidence type="ECO:0000256" key="1">
    <source>
        <dbReference type="ARBA" id="ARBA00023098"/>
    </source>
</evidence>
<comment type="caution">
    <text evidence="4">The sequence shown here is derived from an EMBL/GenBank/DDBJ whole genome shotgun (WGS) entry which is preliminary data.</text>
</comment>
<dbReference type="Proteomes" id="UP000663841">
    <property type="component" value="Unassembled WGS sequence"/>
</dbReference>
<dbReference type="InterPro" id="IPR002641">
    <property type="entry name" value="PNPLA_dom"/>
</dbReference>
<name>A0A8H3C9F1_9AGAM</name>
<feature type="domain" description="PNPLA" evidence="3">
    <location>
        <begin position="1"/>
        <end position="201"/>
    </location>
</feature>
<dbReference type="Gene3D" id="1.25.40.10">
    <property type="entry name" value="Tetratricopeptide repeat domain"/>
    <property type="match status" value="2"/>
</dbReference>
<sequence>MNEDGGGVRGLSSLIILQEIMRRVANEKGSPQVQPHEHFDMIAGTGTGGISACMLGRLRMPVDKAIAEYAKLVKEVFKDKKLSGPTMYKGTKLQEALNTMIRAATGDGGERMIGDQKGTECRTVVFAMARHNLNASLPVMFRSYNVTTNPGPDCTIREALYATMSHPDLFKPIDIIDSSISQSFVGGELGCSNPLPHVLSEVKRIYADRQVACIISIGAGHARTIQVPTPSRWYRTQDVIVMKDMARDSERVAEEIMGRFEGTDAVYFRFNVDQGMQNMKDGSWEKVGEAMQHAKAYLQKRETNHKLEEVARASTERRGTVTTAQAAGQILCSPGAAKQLVVFKRCPPPTVFYTGRVDENMRLIACITGGKNELRVCVVYGLGGVGKTQLILNVIERTWDEWDYIIYVDASSAEAIENALTAFGTANKSGDGYTDVIRWLETSDKRWLVAFDNADTASTNIRQYIPARGRGSSVLITTRLPDLARLARGPDCVCRLSSMNQPDGMALLVKLVSSGNQPVMDDDKTSTDQLDFGGLTLAIVHAGAYIAHSPGMTIAKYRSLFLSQRQRMLEEYNKLPATAKLDERGDTVYTTWRMCYDQLQPESRELLWLIAYLHHDGIFEDMFKRAAHHIHSQYYPLPLTDLESQAQRHVMQSLSTFLDPDGNWDTVRFTQIMADLTAYSLIDFDRLNLSYRVHVLVHDWAKTVVPHTPKLAIEFTATMLSLSIDWANDAESLAFKRQLGLHVTSVLTHNPDPGANYIYRFQEVYNLTGHWRQRAPLVRQLYNAFQQELGDDHQETWFAMNELALNYSGSGQLNEALNLQTQLLNTRKRVLGEEHPHTLLSMNNLATSYSRLGRYNEAEQLHVQALKARKRVLEEDHPDTLVSMSSLAQTYSHLGRYNKAEQLEVQALNTRKRVLGEEHPDTLQSMNNLASIYSDLGRYDEAEQLHVQALNARKRVLGEEHPYTLLAMNSLAQTYSYLGRYNEAEQLHVQALNARKRVMGEEHPDTLVSMNNLALTYSDLGRHNEAQQLHVQELHACKRLLGEEHPDTLKSMNNLALTYSHLGQYTKAEQLHVQELNTCKQVLGEEHPDTLLSMNNLASTYSHLGRWVEAQELYHKASSIAERTLGNQHPHTQTFRQGYEAMRARQSTELK</sequence>
<dbReference type="GO" id="GO:0043531">
    <property type="term" value="F:ADP binding"/>
    <property type="evidence" value="ECO:0007669"/>
    <property type="project" value="InterPro"/>
</dbReference>
<gene>
    <name evidence="4" type="ORF">RDB_LOCUS190462</name>
</gene>
<dbReference type="SUPFAM" id="SSF52151">
    <property type="entry name" value="FabD/lysophospholipase-like"/>
    <property type="match status" value="1"/>
</dbReference>
<dbReference type="SUPFAM" id="SSF48452">
    <property type="entry name" value="TPR-like"/>
    <property type="match status" value="3"/>
</dbReference>
<comment type="caution">
    <text evidence="2">Lacks conserved residue(s) required for the propagation of feature annotation.</text>
</comment>